<proteinExistence type="predicted"/>
<organism evidence="1 2">
    <name type="scientific">Bacillus phage Riley</name>
    <dbReference type="NCBI Taxonomy" id="1486662"/>
    <lineage>
        <taxon>Viruses</taxon>
        <taxon>Duplodnaviria</taxon>
        <taxon>Heunggongvirae</taxon>
        <taxon>Uroviricota</taxon>
        <taxon>Caudoviricetes</taxon>
        <taxon>Herelleviridae</taxon>
        <taxon>Bastillevirinae</taxon>
        <taxon>Bequatrovirus</taxon>
        <taxon>Bequatrovirus riley</taxon>
    </lineage>
</organism>
<reference evidence="2" key="1">
    <citation type="submission" date="2014-09" db="EMBL/GenBank/DDBJ databases">
        <title>Genomic characterization and comparison of seven Myoviridae bacteriophage infecting Bacillus thuringiensis.</title>
        <authorList>
            <person name="Sauder A.B."/>
            <person name="McKenzie Q.R."/>
            <person name="Temple L.M."/>
            <person name="Alexis B.K."/>
            <person name="Al-Atrache Z."/>
            <person name="Lewis L.O."/>
            <person name="Loesser-Casey K.E."/>
            <person name="Mitchell K.J."/>
        </authorList>
    </citation>
    <scope>NUCLEOTIDE SEQUENCE [LARGE SCALE GENOMIC DNA]</scope>
</reference>
<dbReference type="GeneID" id="20283242"/>
<name>A0A075M4U7_9CAUD</name>
<keyword evidence="2" id="KW-1185">Reference proteome</keyword>
<dbReference type="EMBL" id="KJ489402">
    <property type="protein sequence ID" value="AIF72131.1"/>
    <property type="molecule type" value="Genomic_DNA"/>
</dbReference>
<dbReference type="Proteomes" id="UP000028561">
    <property type="component" value="Segment"/>
</dbReference>
<dbReference type="KEGG" id="vg:20283242"/>
<reference evidence="1 2" key="2">
    <citation type="journal article" date="2016" name="Virology (Lond)">
        <title>Genomic characterization and comparison of seven Myoviridae bacteriophage infecting Bacillus thuringiensis.</title>
        <authorList>
            <person name="Sauder A.B."/>
            <person name="Quinn M.R."/>
            <person name="Brouillette A."/>
            <person name="Caruso S."/>
            <person name="Cresawn S."/>
            <person name="Erill I."/>
            <person name="Lewis L."/>
            <person name="Loesser-Casey K."/>
            <person name="Pate M."/>
            <person name="Scott C."/>
            <person name="Stockwell S."/>
            <person name="Temple L."/>
        </authorList>
    </citation>
    <scope>NUCLEOTIDE SEQUENCE [LARGE SCALE GENOMIC DNA]</scope>
</reference>
<protein>
    <submittedName>
        <fullName evidence="1">Uncharacterized protein</fullName>
    </submittedName>
</protein>
<dbReference type="RefSeq" id="YP_009056020.1">
    <property type="nucleotide sequence ID" value="NC_024788.1"/>
</dbReference>
<sequence>MIRILAMRKEKYVGQTVSGHNCDFEYTDEVKTRHVLLGLDEKNNKVAITLWDEEGECGSGWTTASWGHVSIEYIDRFEGYTHKAKGVIEIPGISADKYNDYDDIHNDVFEVTYDGGDSYYPSGYYNVKEELFIETDRYCDERTVWVFKGESALGKSYIAGKLEGLTVYETDSTPYLPDEIVQDVVVIGNKYDFNIDEVRGSLLGTPQVVIVDFTDGSY</sequence>
<evidence type="ECO:0000313" key="2">
    <source>
        <dbReference type="Proteomes" id="UP000028561"/>
    </source>
</evidence>
<accession>A0A075M4U7</accession>
<evidence type="ECO:0000313" key="1">
    <source>
        <dbReference type="EMBL" id="AIF72131.1"/>
    </source>
</evidence>